<accession>A0A411DRR4</accession>
<dbReference type="EC" id="2.7.13.3" evidence="2"/>
<dbReference type="InterPro" id="IPR003594">
    <property type="entry name" value="HATPase_dom"/>
</dbReference>
<evidence type="ECO:0000256" key="6">
    <source>
        <dbReference type="ARBA" id="ARBA00022840"/>
    </source>
</evidence>
<sequence length="842" mass="96734">MSKVRFRTNALLKSIIGKDLITDDNIAVLELVKNSFDAGSKTVDIIFENILKNDDSKKLKNPTENSSKLIIQDKGIGMSELDLKDKWLNIAYSEKKEKKEEFGRVLAGNKGVGRFSCDRLGRFLTIYTRKKGQPYKKLFIDWSIFEVDAQIDFNIQDVEFEIETLLEEDFILQTDYNTFQNGTILEISCLREYWYSDKIVSLKRQLERLINPNQAFRKNQFGVKIKANDFLQYDNDKEEYNKINGEVKNRIFETLDFKTTSIHSSIDEKGEYITTTLQDRGNEIFVLKENNPFSQLSNINITIFYLNTYAKAYFTKQTGIKSVDFGSIFLFINGFRIPPYGDDGDDWLGIEMRKGQGHSRFLGTREIVGRIEIFDDNEKFKIISNRSGIVNNVPFEQLTKSNSPYGYYYKTFRRLERFVVEGIKWDSTPIDSKIIEREINDKKWNEAKEEYSEDNLTRNKRVLSVINNIIDAKKGDIADLKINDEFVKQIITELSERTKTELENALNSLKDKSDKIDPKTLEEVLSKISSSSQEIEIFSKVLKNHSDNDTVKNEAKSLYLIQDSLNKNYTTLLKEKEDLEIKLKIEQEALEKAQKEKADAERELELEKEKNTYLRTSSRSLSEDAKGLVHNIKITSKKISDSVDNLYDKILNENYNRNTLLKALGAIKFQSEKANKISNIITRSNFKADRNSQIADVVRYVEQYIDIYSDIYPANQLKFKVNTNSSTLTKKFSVLDISVVLDDLISNSEKAGARQIDIDISNPTQDTLRILFNDDGNGVNIEFLQDEKSQDKIFELGVTTTKGGSGIGLNSVREALKSMGGTIKFIGNNTKLRGACFEILIK</sequence>
<dbReference type="SMART" id="SM00387">
    <property type="entry name" value="HATPase_c"/>
    <property type="match status" value="1"/>
</dbReference>
<keyword evidence="4" id="KW-0547">Nucleotide-binding</keyword>
<dbReference type="Pfam" id="PF02518">
    <property type="entry name" value="HATPase_c"/>
    <property type="match status" value="1"/>
</dbReference>
<proteinExistence type="predicted"/>
<evidence type="ECO:0000313" key="9">
    <source>
        <dbReference type="EMBL" id="QBA23061.1"/>
    </source>
</evidence>
<comment type="catalytic activity">
    <reaction evidence="1">
        <text>ATP + protein L-histidine = ADP + protein N-phospho-L-histidine.</text>
        <dbReference type="EC" id="2.7.13.3"/>
    </reaction>
</comment>
<keyword evidence="6" id="KW-0067">ATP-binding</keyword>
<evidence type="ECO:0000256" key="4">
    <source>
        <dbReference type="ARBA" id="ARBA00022741"/>
    </source>
</evidence>
<dbReference type="AlphaFoldDB" id="A0A411DRR4"/>
<dbReference type="PANTHER" id="PTHR44936:SF10">
    <property type="entry name" value="SENSOR PROTEIN RSTB"/>
    <property type="match status" value="1"/>
</dbReference>
<dbReference type="Pfam" id="PF13589">
    <property type="entry name" value="HATPase_c_3"/>
    <property type="match status" value="1"/>
</dbReference>
<dbReference type="GO" id="GO:0004673">
    <property type="term" value="F:protein histidine kinase activity"/>
    <property type="evidence" value="ECO:0007669"/>
    <property type="project" value="UniProtKB-EC"/>
</dbReference>
<dbReference type="Gene3D" id="3.30.565.10">
    <property type="entry name" value="Histidine kinase-like ATPase, C-terminal domain"/>
    <property type="match status" value="2"/>
</dbReference>
<dbReference type="EMBL" id="CP035532">
    <property type="protein sequence ID" value="QBA23061.1"/>
    <property type="molecule type" value="Genomic_DNA"/>
</dbReference>
<dbReference type="InterPro" id="IPR036890">
    <property type="entry name" value="HATPase_C_sf"/>
</dbReference>
<dbReference type="GO" id="GO:0005524">
    <property type="term" value="F:ATP binding"/>
    <property type="evidence" value="ECO:0007669"/>
    <property type="project" value="UniProtKB-KW"/>
</dbReference>
<keyword evidence="3" id="KW-0808">Transferase</keyword>
<evidence type="ECO:0000256" key="3">
    <source>
        <dbReference type="ARBA" id="ARBA00022679"/>
    </source>
</evidence>
<evidence type="ECO:0000256" key="1">
    <source>
        <dbReference type="ARBA" id="ARBA00000085"/>
    </source>
</evidence>
<dbReference type="PROSITE" id="PS50109">
    <property type="entry name" value="HIS_KIN"/>
    <property type="match status" value="1"/>
</dbReference>
<reference evidence="9" key="1">
    <citation type="submission" date="2019-01" db="EMBL/GenBank/DDBJ databases">
        <title>Whole Genome Sequencing for Putative Detection of Antimicrobial Resistance and Potential Virulence Factors in Chryseobacterium indologenes isolated from Nile Tilapia in Tanzania.</title>
        <authorList>
            <person name="Mwega E."/>
            <person name="Mutoloki S."/>
            <person name="Mugimba K."/>
            <person name="Colquhoun D."/>
            <person name="Mdegela R."/>
            <person name="Evensen O."/>
            <person name="Wasteson Y."/>
        </authorList>
    </citation>
    <scope>NUCLEOTIDE SEQUENCE [LARGE SCALE GENOMIC DNA]</scope>
    <source>
        <strain evidence="9">StR 01</strain>
    </source>
</reference>
<evidence type="ECO:0000256" key="2">
    <source>
        <dbReference type="ARBA" id="ARBA00012438"/>
    </source>
</evidence>
<dbReference type="SUPFAM" id="SSF55874">
    <property type="entry name" value="ATPase domain of HSP90 chaperone/DNA topoisomerase II/histidine kinase"/>
    <property type="match status" value="2"/>
</dbReference>
<dbReference type="InterPro" id="IPR005467">
    <property type="entry name" value="His_kinase_dom"/>
</dbReference>
<feature type="coiled-coil region" evidence="7">
    <location>
        <begin position="562"/>
        <end position="610"/>
    </location>
</feature>
<name>A0A411DRR4_CHRID</name>
<keyword evidence="5 9" id="KW-0418">Kinase</keyword>
<feature type="domain" description="Histidine kinase" evidence="8">
    <location>
        <begin position="627"/>
        <end position="842"/>
    </location>
</feature>
<protein>
    <recommendedName>
        <fullName evidence="2">histidine kinase</fullName>
        <ecNumber evidence="2">2.7.13.3</ecNumber>
    </recommendedName>
</protein>
<dbReference type="PANTHER" id="PTHR44936">
    <property type="entry name" value="SENSOR PROTEIN CREC"/>
    <property type="match status" value="1"/>
</dbReference>
<keyword evidence="7" id="KW-0175">Coiled coil</keyword>
<evidence type="ECO:0000259" key="8">
    <source>
        <dbReference type="PROSITE" id="PS50109"/>
    </source>
</evidence>
<dbReference type="InterPro" id="IPR050980">
    <property type="entry name" value="2C_sensor_his_kinase"/>
</dbReference>
<evidence type="ECO:0000256" key="5">
    <source>
        <dbReference type="ARBA" id="ARBA00022777"/>
    </source>
</evidence>
<gene>
    <name evidence="9" type="ORF">EU348_18515</name>
</gene>
<organism evidence="9">
    <name type="scientific">Chryseobacterium indologenes</name>
    <name type="common">Flavobacterium indologenes</name>
    <dbReference type="NCBI Taxonomy" id="253"/>
    <lineage>
        <taxon>Bacteria</taxon>
        <taxon>Pseudomonadati</taxon>
        <taxon>Bacteroidota</taxon>
        <taxon>Flavobacteriia</taxon>
        <taxon>Flavobacteriales</taxon>
        <taxon>Weeksellaceae</taxon>
        <taxon>Chryseobacterium group</taxon>
        <taxon>Chryseobacterium</taxon>
    </lineage>
</organism>
<evidence type="ECO:0000256" key="7">
    <source>
        <dbReference type="SAM" id="Coils"/>
    </source>
</evidence>